<feature type="domain" description="Glycosyltransferase 2-like" evidence="8">
    <location>
        <begin position="18"/>
        <end position="176"/>
    </location>
</feature>
<comment type="caution">
    <text evidence="9">The sequence shown here is derived from an EMBL/GenBank/DDBJ whole genome shotgun (WGS) entry which is preliminary data.</text>
</comment>
<evidence type="ECO:0000256" key="7">
    <source>
        <dbReference type="ARBA" id="ARBA00023136"/>
    </source>
</evidence>
<keyword evidence="5" id="KW-0448">Lipopolysaccharide biosynthesis</keyword>
<dbReference type="Gene3D" id="3.90.550.10">
    <property type="entry name" value="Spore Coat Polysaccharide Biosynthesis Protein SpsA, Chain A"/>
    <property type="match status" value="1"/>
</dbReference>
<evidence type="ECO:0000256" key="3">
    <source>
        <dbReference type="ARBA" id="ARBA00022679"/>
    </source>
</evidence>
<dbReference type="Pfam" id="PF00535">
    <property type="entry name" value="Glycos_transf_2"/>
    <property type="match status" value="1"/>
</dbReference>
<dbReference type="GO" id="GO:0009103">
    <property type="term" value="P:lipopolysaccharide biosynthetic process"/>
    <property type="evidence" value="ECO:0007669"/>
    <property type="project" value="UniProtKB-KW"/>
</dbReference>
<dbReference type="InterPro" id="IPR050256">
    <property type="entry name" value="Glycosyltransferase_2"/>
</dbReference>
<gene>
    <name evidence="9" type="ORF">DXV75_05575</name>
</gene>
<evidence type="ECO:0000256" key="6">
    <source>
        <dbReference type="ARBA" id="ARBA00022989"/>
    </source>
</evidence>
<keyword evidence="10" id="KW-1185">Reference proteome</keyword>
<dbReference type="PANTHER" id="PTHR48090:SF3">
    <property type="entry name" value="UNDECAPRENYL-PHOSPHATE 4-DEOXY-4-FORMAMIDO-L-ARABINOSE TRANSFERASE"/>
    <property type="match status" value="1"/>
</dbReference>
<dbReference type="InterPro" id="IPR001173">
    <property type="entry name" value="Glyco_trans_2-like"/>
</dbReference>
<dbReference type="EMBL" id="QRHA01000003">
    <property type="protein sequence ID" value="RDV27603.1"/>
    <property type="molecule type" value="Genomic_DNA"/>
</dbReference>
<reference evidence="10" key="1">
    <citation type="submission" date="2018-08" db="EMBL/GenBank/DDBJ databases">
        <authorList>
            <person name="Zhang J."/>
            <person name="Du Z.-J."/>
        </authorList>
    </citation>
    <scope>NUCLEOTIDE SEQUENCE [LARGE SCALE GENOMIC DNA]</scope>
    <source>
        <strain evidence="10">KCTC 52655</strain>
    </source>
</reference>
<evidence type="ECO:0000256" key="1">
    <source>
        <dbReference type="ARBA" id="ARBA00022475"/>
    </source>
</evidence>
<dbReference type="AlphaFoldDB" id="A0A3D8MD48"/>
<evidence type="ECO:0000313" key="10">
    <source>
        <dbReference type="Proteomes" id="UP000256561"/>
    </source>
</evidence>
<sequence>MKERIAFSETGKPYKGISVIFPAYNEEDNVERAVNAALSSFRRFFDKIEIIVVDDGSRDKTCERLDALAETTPEVVAKHHAKNRGYGAALRTGIESAQYDLIFFSDSDLQFDLDEIELLLEWIDHHDIVTGYRAKRADPMIRKLNAWAWGTLVKTLLGVKVRDIDCAFKLFHRHVFDGYKLESVGAMINTEILARAKQNKMTIKEVPVNHYSREVGEQTGANIKVIFKAFRELIEMHGKLRKPQGAAMDLAMNKK</sequence>
<proteinExistence type="predicted"/>
<keyword evidence="2" id="KW-0328">Glycosyltransferase</keyword>
<keyword evidence="3 9" id="KW-0808">Transferase</keyword>
<organism evidence="9 10">
    <name type="scientific">Alteromonas aestuariivivens</name>
    <dbReference type="NCBI Taxonomy" id="1938339"/>
    <lineage>
        <taxon>Bacteria</taxon>
        <taxon>Pseudomonadati</taxon>
        <taxon>Pseudomonadota</taxon>
        <taxon>Gammaproteobacteria</taxon>
        <taxon>Alteromonadales</taxon>
        <taxon>Alteromonadaceae</taxon>
        <taxon>Alteromonas/Salinimonas group</taxon>
        <taxon>Alteromonas</taxon>
    </lineage>
</organism>
<protein>
    <submittedName>
        <fullName evidence="9">Glycosyltransferase family 2 protein</fullName>
    </submittedName>
</protein>
<dbReference type="Proteomes" id="UP000256561">
    <property type="component" value="Unassembled WGS sequence"/>
</dbReference>
<evidence type="ECO:0000256" key="4">
    <source>
        <dbReference type="ARBA" id="ARBA00022692"/>
    </source>
</evidence>
<keyword evidence="6" id="KW-1133">Transmembrane helix</keyword>
<dbReference type="SUPFAM" id="SSF53448">
    <property type="entry name" value="Nucleotide-diphospho-sugar transferases"/>
    <property type="match status" value="1"/>
</dbReference>
<evidence type="ECO:0000259" key="8">
    <source>
        <dbReference type="Pfam" id="PF00535"/>
    </source>
</evidence>
<name>A0A3D8MD48_9ALTE</name>
<keyword evidence="7" id="KW-0472">Membrane</keyword>
<evidence type="ECO:0000313" key="9">
    <source>
        <dbReference type="EMBL" id="RDV27603.1"/>
    </source>
</evidence>
<dbReference type="GO" id="GO:0099621">
    <property type="term" value="F:undecaprenyl-phosphate 4-deoxy-4-formamido-L-arabinose transferase activity"/>
    <property type="evidence" value="ECO:0007669"/>
    <property type="project" value="TreeGrafter"/>
</dbReference>
<evidence type="ECO:0000256" key="5">
    <source>
        <dbReference type="ARBA" id="ARBA00022985"/>
    </source>
</evidence>
<keyword evidence="4" id="KW-0812">Transmembrane</keyword>
<evidence type="ECO:0000256" key="2">
    <source>
        <dbReference type="ARBA" id="ARBA00022676"/>
    </source>
</evidence>
<dbReference type="CDD" id="cd04179">
    <property type="entry name" value="DPM_DPG-synthase_like"/>
    <property type="match status" value="1"/>
</dbReference>
<dbReference type="GO" id="GO:0005886">
    <property type="term" value="C:plasma membrane"/>
    <property type="evidence" value="ECO:0007669"/>
    <property type="project" value="TreeGrafter"/>
</dbReference>
<dbReference type="PANTHER" id="PTHR48090">
    <property type="entry name" value="UNDECAPRENYL-PHOSPHATE 4-DEOXY-4-FORMAMIDO-L-ARABINOSE TRANSFERASE-RELATED"/>
    <property type="match status" value="1"/>
</dbReference>
<keyword evidence="1" id="KW-1003">Cell membrane</keyword>
<accession>A0A3D8MD48</accession>
<dbReference type="InterPro" id="IPR029044">
    <property type="entry name" value="Nucleotide-diphossugar_trans"/>
</dbReference>
<dbReference type="OrthoDB" id="9811884at2"/>